<evidence type="ECO:0000256" key="2">
    <source>
        <dbReference type="RuleBase" id="RU000411"/>
    </source>
</evidence>
<dbReference type="PANTHER" id="PTHR11461">
    <property type="entry name" value="SERINE PROTEASE INHIBITOR, SERPIN"/>
    <property type="match status" value="1"/>
</dbReference>
<dbReference type="Proteomes" id="UP001161247">
    <property type="component" value="Chromosome 8"/>
</dbReference>
<evidence type="ECO:0000259" key="3">
    <source>
        <dbReference type="SMART" id="SM00093"/>
    </source>
</evidence>
<gene>
    <name evidence="4" type="ORF">OLC1_LOCUS22847</name>
</gene>
<dbReference type="EMBL" id="OX459125">
    <property type="protein sequence ID" value="CAI9116588.1"/>
    <property type="molecule type" value="Genomic_DNA"/>
</dbReference>
<dbReference type="AlphaFoldDB" id="A0AAV1EAH1"/>
<dbReference type="GO" id="GO:0004867">
    <property type="term" value="F:serine-type endopeptidase inhibitor activity"/>
    <property type="evidence" value="ECO:0007669"/>
    <property type="project" value="InterPro"/>
</dbReference>
<name>A0AAV1EAH1_OLDCO</name>
<dbReference type="Gene3D" id="2.30.39.10">
    <property type="entry name" value="Alpha-1-antitrypsin, domain 1"/>
    <property type="match status" value="2"/>
</dbReference>
<sequence>MSAAGLKGTTKKNLLSFLKLGSIDELNSCFSHYVNSLLTQGGDSSVGPILSSANGVWIDRSLSFKPGYKDLINGVYKSYSGQADFKYMQAKAAGEINEWARRETRGLIENLIEPGAIRKYSRLILANALHFKGTWETKFDASRTSNHTFYFIHNDTPVQECIVEIGDEENTKIADASNMMMTNNSSCSEPESLTKEDQDFVADRPFFNLIREDVTGVVTVLDPRDDPSGYYGSIHYDMP</sequence>
<dbReference type="InterPro" id="IPR042185">
    <property type="entry name" value="Serpin_sf_2"/>
</dbReference>
<protein>
    <submittedName>
        <fullName evidence="4">OLC1v1017774C1</fullName>
    </submittedName>
</protein>
<evidence type="ECO:0000256" key="1">
    <source>
        <dbReference type="ARBA" id="ARBA00009500"/>
    </source>
</evidence>
<dbReference type="SUPFAM" id="SSF56574">
    <property type="entry name" value="Serpins"/>
    <property type="match status" value="1"/>
</dbReference>
<comment type="similarity">
    <text evidence="1 2">Belongs to the serpin family.</text>
</comment>
<feature type="domain" description="Serpin" evidence="3">
    <location>
        <begin position="1"/>
        <end position="223"/>
    </location>
</feature>
<dbReference type="InterPro" id="IPR042178">
    <property type="entry name" value="Serpin_sf_1"/>
</dbReference>
<accession>A0AAV1EAH1</accession>
<dbReference type="InterPro" id="IPR000215">
    <property type="entry name" value="Serpin_fam"/>
</dbReference>
<dbReference type="Gene3D" id="3.30.497.10">
    <property type="entry name" value="Antithrombin, subunit I, domain 2"/>
    <property type="match status" value="1"/>
</dbReference>
<dbReference type="GO" id="GO:0005615">
    <property type="term" value="C:extracellular space"/>
    <property type="evidence" value="ECO:0007669"/>
    <property type="project" value="InterPro"/>
</dbReference>
<dbReference type="InterPro" id="IPR023796">
    <property type="entry name" value="Serpin_dom"/>
</dbReference>
<keyword evidence="5" id="KW-1185">Reference proteome</keyword>
<dbReference type="SMART" id="SM00093">
    <property type="entry name" value="SERPIN"/>
    <property type="match status" value="1"/>
</dbReference>
<reference evidence="4" key="1">
    <citation type="submission" date="2023-03" db="EMBL/GenBank/DDBJ databases">
        <authorList>
            <person name="Julca I."/>
        </authorList>
    </citation>
    <scope>NUCLEOTIDE SEQUENCE</scope>
</reference>
<dbReference type="PANTHER" id="PTHR11461:SF211">
    <property type="entry name" value="GH10112P-RELATED"/>
    <property type="match status" value="1"/>
</dbReference>
<proteinExistence type="inferred from homology"/>
<dbReference type="InterPro" id="IPR036186">
    <property type="entry name" value="Serpin_sf"/>
</dbReference>
<dbReference type="Pfam" id="PF00079">
    <property type="entry name" value="Serpin"/>
    <property type="match status" value="1"/>
</dbReference>
<evidence type="ECO:0000313" key="5">
    <source>
        <dbReference type="Proteomes" id="UP001161247"/>
    </source>
</evidence>
<evidence type="ECO:0000313" key="4">
    <source>
        <dbReference type="EMBL" id="CAI9116588.1"/>
    </source>
</evidence>
<organism evidence="4 5">
    <name type="scientific">Oldenlandia corymbosa var. corymbosa</name>
    <dbReference type="NCBI Taxonomy" id="529605"/>
    <lineage>
        <taxon>Eukaryota</taxon>
        <taxon>Viridiplantae</taxon>
        <taxon>Streptophyta</taxon>
        <taxon>Embryophyta</taxon>
        <taxon>Tracheophyta</taxon>
        <taxon>Spermatophyta</taxon>
        <taxon>Magnoliopsida</taxon>
        <taxon>eudicotyledons</taxon>
        <taxon>Gunneridae</taxon>
        <taxon>Pentapetalae</taxon>
        <taxon>asterids</taxon>
        <taxon>lamiids</taxon>
        <taxon>Gentianales</taxon>
        <taxon>Rubiaceae</taxon>
        <taxon>Rubioideae</taxon>
        <taxon>Spermacoceae</taxon>
        <taxon>Hedyotis-Oldenlandia complex</taxon>
        <taxon>Oldenlandia</taxon>
    </lineage>
</organism>